<proteinExistence type="predicted"/>
<reference evidence="2" key="2">
    <citation type="submission" date="2015-01" db="EMBL/GenBank/DDBJ databases">
        <title>Evolutionary Origins and Diversification of the Mycorrhizal Mutualists.</title>
        <authorList>
            <consortium name="DOE Joint Genome Institute"/>
            <consortium name="Mycorrhizal Genomics Consortium"/>
            <person name="Kohler A."/>
            <person name="Kuo A."/>
            <person name="Nagy L.G."/>
            <person name="Floudas D."/>
            <person name="Copeland A."/>
            <person name="Barry K.W."/>
            <person name="Cichocki N."/>
            <person name="Veneault-Fourrey C."/>
            <person name="LaButti K."/>
            <person name="Lindquist E.A."/>
            <person name="Lipzen A."/>
            <person name="Lundell T."/>
            <person name="Morin E."/>
            <person name="Murat C."/>
            <person name="Riley R."/>
            <person name="Ohm R."/>
            <person name="Sun H."/>
            <person name="Tunlid A."/>
            <person name="Henrissat B."/>
            <person name="Grigoriev I.V."/>
            <person name="Hibbett D.S."/>
            <person name="Martin F."/>
        </authorList>
    </citation>
    <scope>NUCLEOTIDE SEQUENCE [LARGE SCALE GENOMIC DNA]</scope>
    <source>
        <strain evidence="2">Marx 270</strain>
    </source>
</reference>
<dbReference type="HOGENOM" id="CLU_1283726_0_0_1"/>
<reference evidence="1 2" key="1">
    <citation type="submission" date="2014-04" db="EMBL/GenBank/DDBJ databases">
        <authorList>
            <consortium name="DOE Joint Genome Institute"/>
            <person name="Kuo A."/>
            <person name="Kohler A."/>
            <person name="Costa M.D."/>
            <person name="Nagy L.G."/>
            <person name="Floudas D."/>
            <person name="Copeland A."/>
            <person name="Barry K.W."/>
            <person name="Cichocki N."/>
            <person name="Veneault-Fourrey C."/>
            <person name="LaButti K."/>
            <person name="Lindquist E.A."/>
            <person name="Lipzen A."/>
            <person name="Lundell T."/>
            <person name="Morin E."/>
            <person name="Murat C."/>
            <person name="Sun H."/>
            <person name="Tunlid A."/>
            <person name="Henrissat B."/>
            <person name="Grigoriev I.V."/>
            <person name="Hibbett D.S."/>
            <person name="Martin F."/>
            <person name="Nordberg H.P."/>
            <person name="Cantor M.N."/>
            <person name="Hua S.X."/>
        </authorList>
    </citation>
    <scope>NUCLEOTIDE SEQUENCE [LARGE SCALE GENOMIC DNA]</scope>
    <source>
        <strain evidence="1 2">Marx 270</strain>
    </source>
</reference>
<evidence type="ECO:0008006" key="3">
    <source>
        <dbReference type="Google" id="ProtNLM"/>
    </source>
</evidence>
<dbReference type="AlphaFoldDB" id="A0A0C3I636"/>
<accession>A0A0C3I636</accession>
<keyword evidence="2" id="KW-1185">Reference proteome</keyword>
<protein>
    <recommendedName>
        <fullName evidence="3">BAH domain-containing protein</fullName>
    </recommendedName>
</protein>
<dbReference type="InterPro" id="IPR043151">
    <property type="entry name" value="BAH_sf"/>
</dbReference>
<dbReference type="Gene3D" id="2.30.30.490">
    <property type="match status" value="1"/>
</dbReference>
<sequence>MAASSATLSEISVSANMTLSLMSQPPCVDELPRYDSLRYVYDTDDHNQLPTTVSYHRNQTVSIFPSTGLVTGSDGELTVTYFWYARIRRFYVQRCGRHNMVWVRVRWFYSRDDIERYHPRLGACMGEYELVESDHYSVIDIRCIVRCKYIRQLLTPTEVTYAGQLFYRYSIHVDIAETEDGEQYPVDMRILHVTIADVIEVGRPLVAEDLSSSEP</sequence>
<organism evidence="1 2">
    <name type="scientific">Pisolithus tinctorius Marx 270</name>
    <dbReference type="NCBI Taxonomy" id="870435"/>
    <lineage>
        <taxon>Eukaryota</taxon>
        <taxon>Fungi</taxon>
        <taxon>Dikarya</taxon>
        <taxon>Basidiomycota</taxon>
        <taxon>Agaricomycotina</taxon>
        <taxon>Agaricomycetes</taxon>
        <taxon>Agaricomycetidae</taxon>
        <taxon>Boletales</taxon>
        <taxon>Sclerodermatineae</taxon>
        <taxon>Pisolithaceae</taxon>
        <taxon>Pisolithus</taxon>
    </lineage>
</organism>
<gene>
    <name evidence="1" type="ORF">M404DRAFT_36851</name>
</gene>
<evidence type="ECO:0000313" key="1">
    <source>
        <dbReference type="EMBL" id="KIN92672.1"/>
    </source>
</evidence>
<evidence type="ECO:0000313" key="2">
    <source>
        <dbReference type="Proteomes" id="UP000054217"/>
    </source>
</evidence>
<name>A0A0C3I636_PISTI</name>
<dbReference type="Proteomes" id="UP000054217">
    <property type="component" value="Unassembled WGS sequence"/>
</dbReference>
<dbReference type="InParanoid" id="A0A0C3I636"/>
<dbReference type="EMBL" id="KN832500">
    <property type="protein sequence ID" value="KIN92672.1"/>
    <property type="molecule type" value="Genomic_DNA"/>
</dbReference>
<dbReference type="OrthoDB" id="2670640at2759"/>